<name>A0AAD1SQ96_PELCU</name>
<organism evidence="1 2">
    <name type="scientific">Pelobates cultripes</name>
    <name type="common">Western spadefoot toad</name>
    <dbReference type="NCBI Taxonomy" id="61616"/>
    <lineage>
        <taxon>Eukaryota</taxon>
        <taxon>Metazoa</taxon>
        <taxon>Chordata</taxon>
        <taxon>Craniata</taxon>
        <taxon>Vertebrata</taxon>
        <taxon>Euteleostomi</taxon>
        <taxon>Amphibia</taxon>
        <taxon>Batrachia</taxon>
        <taxon>Anura</taxon>
        <taxon>Pelobatoidea</taxon>
        <taxon>Pelobatidae</taxon>
        <taxon>Pelobates</taxon>
    </lineage>
</organism>
<feature type="non-terminal residue" evidence="1">
    <location>
        <position position="1"/>
    </location>
</feature>
<dbReference type="AlphaFoldDB" id="A0AAD1SQ96"/>
<dbReference type="EMBL" id="OW240918">
    <property type="protein sequence ID" value="CAH2307638.1"/>
    <property type="molecule type" value="Genomic_DNA"/>
</dbReference>
<evidence type="ECO:0000313" key="1">
    <source>
        <dbReference type="EMBL" id="CAH2307638.1"/>
    </source>
</evidence>
<feature type="non-terminal residue" evidence="1">
    <location>
        <position position="60"/>
    </location>
</feature>
<accession>A0AAD1SQ96</accession>
<dbReference type="Proteomes" id="UP001295444">
    <property type="component" value="Chromosome 07"/>
</dbReference>
<keyword evidence="2" id="KW-1185">Reference proteome</keyword>
<evidence type="ECO:0000313" key="2">
    <source>
        <dbReference type="Proteomes" id="UP001295444"/>
    </source>
</evidence>
<gene>
    <name evidence="1" type="ORF">PECUL_23A046449</name>
</gene>
<protein>
    <submittedName>
        <fullName evidence="1">Uncharacterized protein</fullName>
    </submittedName>
</protein>
<proteinExistence type="predicted"/>
<reference evidence="1" key="1">
    <citation type="submission" date="2022-03" db="EMBL/GenBank/DDBJ databases">
        <authorList>
            <person name="Alioto T."/>
            <person name="Alioto T."/>
            <person name="Gomez Garrido J."/>
        </authorList>
    </citation>
    <scope>NUCLEOTIDE SEQUENCE</scope>
</reference>
<sequence length="60" mass="7025">RRILAMWDSGPPKWRTHLIQLCETNTSLPGQTLTRMRETDQHNLRKILGQTTDMPADHWA</sequence>